<dbReference type="AlphaFoldDB" id="A0A250KYX1"/>
<dbReference type="KEGG" id="mmai:sS8_4761"/>
<evidence type="ECO:0000259" key="6">
    <source>
        <dbReference type="Pfam" id="PF08281"/>
    </source>
</evidence>
<organism evidence="7 8">
    <name type="scientific">Methylocaldum marinum</name>
    <dbReference type="NCBI Taxonomy" id="1432792"/>
    <lineage>
        <taxon>Bacteria</taxon>
        <taxon>Pseudomonadati</taxon>
        <taxon>Pseudomonadota</taxon>
        <taxon>Gammaproteobacteria</taxon>
        <taxon>Methylococcales</taxon>
        <taxon>Methylococcaceae</taxon>
        <taxon>Methylocaldum</taxon>
    </lineage>
</organism>
<dbReference type="SUPFAM" id="SSF88946">
    <property type="entry name" value="Sigma2 domain of RNA polymerase sigma factors"/>
    <property type="match status" value="1"/>
</dbReference>
<dbReference type="SUPFAM" id="SSF88659">
    <property type="entry name" value="Sigma3 and sigma4 domains of RNA polymerase sigma factors"/>
    <property type="match status" value="1"/>
</dbReference>
<comment type="similarity">
    <text evidence="1">Belongs to the sigma-70 factor family. ECF subfamily.</text>
</comment>
<dbReference type="Gene3D" id="1.10.1740.10">
    <property type="match status" value="1"/>
</dbReference>
<protein>
    <submittedName>
        <fullName evidence="7">Putative RNA polymerase sigma factor FecI</fullName>
    </submittedName>
</protein>
<dbReference type="GO" id="GO:0016987">
    <property type="term" value="F:sigma factor activity"/>
    <property type="evidence" value="ECO:0007669"/>
    <property type="project" value="UniProtKB-KW"/>
</dbReference>
<evidence type="ECO:0000259" key="5">
    <source>
        <dbReference type="Pfam" id="PF04542"/>
    </source>
</evidence>
<keyword evidence="8" id="KW-1185">Reference proteome</keyword>
<reference evidence="7 8" key="1">
    <citation type="submission" date="2016-12" db="EMBL/GenBank/DDBJ databases">
        <title>Genome sequencing of Methylocaldum marinum.</title>
        <authorList>
            <person name="Takeuchi M."/>
            <person name="Kamagata Y."/>
            <person name="Hiraoka S."/>
            <person name="Oshima K."/>
            <person name="Hattori M."/>
            <person name="Iwasaki W."/>
        </authorList>
    </citation>
    <scope>NUCLEOTIDE SEQUENCE [LARGE SCALE GENOMIC DNA]</scope>
    <source>
        <strain evidence="7 8">S8</strain>
    </source>
</reference>
<dbReference type="PANTHER" id="PTHR43133">
    <property type="entry name" value="RNA POLYMERASE ECF-TYPE SIGMA FACTO"/>
    <property type="match status" value="1"/>
</dbReference>
<evidence type="ECO:0000313" key="8">
    <source>
        <dbReference type="Proteomes" id="UP000266313"/>
    </source>
</evidence>
<dbReference type="InterPro" id="IPR013324">
    <property type="entry name" value="RNA_pol_sigma_r3/r4-like"/>
</dbReference>
<dbReference type="Proteomes" id="UP000266313">
    <property type="component" value="Chromosome"/>
</dbReference>
<dbReference type="InterPro" id="IPR039425">
    <property type="entry name" value="RNA_pol_sigma-70-like"/>
</dbReference>
<evidence type="ECO:0000256" key="3">
    <source>
        <dbReference type="ARBA" id="ARBA00023082"/>
    </source>
</evidence>
<dbReference type="Pfam" id="PF04542">
    <property type="entry name" value="Sigma70_r2"/>
    <property type="match status" value="1"/>
</dbReference>
<evidence type="ECO:0000256" key="4">
    <source>
        <dbReference type="ARBA" id="ARBA00023163"/>
    </source>
</evidence>
<dbReference type="InterPro" id="IPR036388">
    <property type="entry name" value="WH-like_DNA-bd_sf"/>
</dbReference>
<feature type="domain" description="RNA polymerase sigma-70 region 2" evidence="5">
    <location>
        <begin position="12"/>
        <end position="78"/>
    </location>
</feature>
<sequence length="173" mass="20409">MTRRQHTILEQLYRDNADSLLGFVNRRMDVQDAEDLVQNAFLRMAEAVPERPIENPLGYLYRISANLIVDHLRHRQRRFDFAALEDDALEVHDPAPDMEAMVFSRQQIDLLKQALRELPPRCREVFILHKFRHLSYAEIAARLQISESTVVKQMIKARAHCKRQVYGKEEKEE</sequence>
<dbReference type="EMBL" id="AP017928">
    <property type="protein sequence ID" value="BBA36684.1"/>
    <property type="molecule type" value="Genomic_DNA"/>
</dbReference>
<accession>A0A250KYX1</accession>
<dbReference type="Pfam" id="PF08281">
    <property type="entry name" value="Sigma70_r4_2"/>
    <property type="match status" value="1"/>
</dbReference>
<dbReference type="InterPro" id="IPR007627">
    <property type="entry name" value="RNA_pol_sigma70_r2"/>
</dbReference>
<dbReference type="GO" id="GO:0006352">
    <property type="term" value="P:DNA-templated transcription initiation"/>
    <property type="evidence" value="ECO:0007669"/>
    <property type="project" value="InterPro"/>
</dbReference>
<keyword evidence="2" id="KW-0805">Transcription regulation</keyword>
<evidence type="ECO:0000256" key="2">
    <source>
        <dbReference type="ARBA" id="ARBA00023015"/>
    </source>
</evidence>
<dbReference type="InterPro" id="IPR013325">
    <property type="entry name" value="RNA_pol_sigma_r2"/>
</dbReference>
<dbReference type="InterPro" id="IPR014284">
    <property type="entry name" value="RNA_pol_sigma-70_dom"/>
</dbReference>
<dbReference type="GO" id="GO:0003677">
    <property type="term" value="F:DNA binding"/>
    <property type="evidence" value="ECO:0007669"/>
    <property type="project" value="InterPro"/>
</dbReference>
<dbReference type="RefSeq" id="WP_170161222.1">
    <property type="nucleotide sequence ID" value="NZ_AP017928.1"/>
</dbReference>
<gene>
    <name evidence="7" type="ORF">sS8_4761</name>
</gene>
<evidence type="ECO:0000256" key="1">
    <source>
        <dbReference type="ARBA" id="ARBA00010641"/>
    </source>
</evidence>
<name>A0A250KYX1_9GAMM</name>
<feature type="domain" description="RNA polymerase sigma factor 70 region 4 type 2" evidence="6">
    <location>
        <begin position="110"/>
        <end position="161"/>
    </location>
</feature>
<dbReference type="NCBIfam" id="TIGR02937">
    <property type="entry name" value="sigma70-ECF"/>
    <property type="match status" value="1"/>
</dbReference>
<dbReference type="CDD" id="cd06171">
    <property type="entry name" value="Sigma70_r4"/>
    <property type="match status" value="1"/>
</dbReference>
<keyword evidence="4" id="KW-0804">Transcription</keyword>
<dbReference type="PANTHER" id="PTHR43133:SF63">
    <property type="entry name" value="RNA POLYMERASE SIGMA FACTOR FECI-RELATED"/>
    <property type="match status" value="1"/>
</dbReference>
<evidence type="ECO:0000313" key="7">
    <source>
        <dbReference type="EMBL" id="BBA36684.1"/>
    </source>
</evidence>
<dbReference type="Gene3D" id="1.10.10.10">
    <property type="entry name" value="Winged helix-like DNA-binding domain superfamily/Winged helix DNA-binding domain"/>
    <property type="match status" value="1"/>
</dbReference>
<proteinExistence type="inferred from homology"/>
<keyword evidence="3" id="KW-0731">Sigma factor</keyword>
<dbReference type="InterPro" id="IPR013249">
    <property type="entry name" value="RNA_pol_sigma70_r4_t2"/>
</dbReference>